<keyword evidence="2" id="KW-1133">Transmembrane helix</keyword>
<evidence type="ECO:0000256" key="1">
    <source>
        <dbReference type="SAM" id="MobiDB-lite"/>
    </source>
</evidence>
<name>A0A9P7Y9Y9_9HELO</name>
<accession>A0A9P7Y9Y9</accession>
<keyword evidence="2" id="KW-0812">Transmembrane</keyword>
<feature type="transmembrane region" description="Helical" evidence="2">
    <location>
        <begin position="637"/>
        <end position="657"/>
    </location>
</feature>
<gene>
    <name evidence="3" type="ORF">BJ875DRAFT_521732</name>
</gene>
<dbReference type="AlphaFoldDB" id="A0A9P7Y9Y9"/>
<sequence>MSFPPTSPPTPILQAARPLLLDCEPMLAVPTTSSSTMDRDHRESGISELEATPAPKQEYERIPRPSPSHHPWQLCYVLTADMDMEDSDWSQIVSERGVCVLGKRPDGYHEVIVDGPYISWLLRHQIHVATKYEYRLMHRSDPTQPAEGEMRVHGVWGARRRSYIRFLGNAFKAIGSGHGPGLRLCLRSITPPCLETALEWAILNCDLLESSPLVRGRFTKCLVLLVLGSLKDHHTPSAIQLLEKDQDGVLQAFQKDPADLFQAVPTTSQDRQTEVHLIALVRRLLILAGGPADSPRVKLDPKYTAMENLNLYGSLVGITGSHQFGPFDSRPLHKALSESRVSANGDCMLDIASLTCQMMASLPIGFPPGHLNLPVPLLYGLGTGQIDEIRRLIDLIYHKQPSLRRPENNVLVLLVWSSMVRRQPHRALGEWVASTDGWKLHDRLVEEMQDPQPTERLAFMLAALLCFQRLLPESSHDPTQPTQGGYLANFDDLARGEPLGNERMVLEHMMVSFLRVLDTFRGNHQETYQFLVTVFDPDTLLLAPDRFSDQYWMCRIKDRLAHADALETLKHQGPKPSLRWYDWCTFVPVVLLCVCIISPGLGSFLWKILLISTCGEFFTLITYLRQRCNITQHPDRWSLLAHTSLCTLKFTFTGVFLCMGLTRLTDADLVLFALLSFSTIYALKIILCQIYSWGAQSSRHDPSLSVRLVQDLENAREIDTGHPYFRKGSLPGSLRMVDCESYTLVRLSNLRSHKSEEILAELDGVGKLHQLASIMALPDESWEMVVLKSYLPELEDALGKMFPGCHVDPDYDPTEPSSDDIGCLHMAAKTLKLPARSGEKVPLMVAEDEGQSYTAAKAPKIHESSSRARTMATDAWPVAAAYYTRLLERNAAWLREHAL</sequence>
<feature type="transmembrane region" description="Helical" evidence="2">
    <location>
        <begin position="669"/>
        <end position="691"/>
    </location>
</feature>
<reference evidence="3" key="1">
    <citation type="journal article" date="2021" name="IMA Fungus">
        <title>Genomic characterization of three marine fungi, including Emericellopsis atlantica sp. nov. with signatures of a generalist lifestyle and marine biomass degradation.</title>
        <authorList>
            <person name="Hagestad O.C."/>
            <person name="Hou L."/>
            <person name="Andersen J.H."/>
            <person name="Hansen E.H."/>
            <person name="Altermark B."/>
            <person name="Li C."/>
            <person name="Kuhnert E."/>
            <person name="Cox R.J."/>
            <person name="Crous P.W."/>
            <person name="Spatafora J.W."/>
            <person name="Lail K."/>
            <person name="Amirebrahimi M."/>
            <person name="Lipzen A."/>
            <person name="Pangilinan J."/>
            <person name="Andreopoulos W."/>
            <person name="Hayes R.D."/>
            <person name="Ng V."/>
            <person name="Grigoriev I.V."/>
            <person name="Jackson S.A."/>
            <person name="Sutton T.D.S."/>
            <person name="Dobson A.D.W."/>
            <person name="Rama T."/>
        </authorList>
    </citation>
    <scope>NUCLEOTIDE SEQUENCE</scope>
    <source>
        <strain evidence="3">TRa018bII</strain>
    </source>
</reference>
<evidence type="ECO:0000256" key="2">
    <source>
        <dbReference type="SAM" id="Phobius"/>
    </source>
</evidence>
<feature type="region of interest" description="Disordered" evidence="1">
    <location>
        <begin position="30"/>
        <end position="67"/>
    </location>
</feature>
<proteinExistence type="predicted"/>
<dbReference type="OrthoDB" id="3510799at2759"/>
<protein>
    <submittedName>
        <fullName evidence="3">Uncharacterized protein</fullName>
    </submittedName>
</protein>
<evidence type="ECO:0000313" key="3">
    <source>
        <dbReference type="EMBL" id="KAG9229879.1"/>
    </source>
</evidence>
<dbReference type="Proteomes" id="UP000824998">
    <property type="component" value="Unassembled WGS sequence"/>
</dbReference>
<dbReference type="EMBL" id="MU251724">
    <property type="protein sequence ID" value="KAG9229879.1"/>
    <property type="molecule type" value="Genomic_DNA"/>
</dbReference>
<feature type="transmembrane region" description="Helical" evidence="2">
    <location>
        <begin position="605"/>
        <end position="625"/>
    </location>
</feature>
<keyword evidence="2" id="KW-0472">Membrane</keyword>
<evidence type="ECO:0000313" key="4">
    <source>
        <dbReference type="Proteomes" id="UP000824998"/>
    </source>
</evidence>
<keyword evidence="4" id="KW-1185">Reference proteome</keyword>
<organism evidence="3 4">
    <name type="scientific">Amylocarpus encephaloides</name>
    <dbReference type="NCBI Taxonomy" id="45428"/>
    <lineage>
        <taxon>Eukaryota</taxon>
        <taxon>Fungi</taxon>
        <taxon>Dikarya</taxon>
        <taxon>Ascomycota</taxon>
        <taxon>Pezizomycotina</taxon>
        <taxon>Leotiomycetes</taxon>
        <taxon>Helotiales</taxon>
        <taxon>Helotiales incertae sedis</taxon>
        <taxon>Amylocarpus</taxon>
    </lineage>
</organism>
<comment type="caution">
    <text evidence="3">The sequence shown here is derived from an EMBL/GenBank/DDBJ whole genome shotgun (WGS) entry which is preliminary data.</text>
</comment>